<dbReference type="GeneID" id="55974049"/>
<gene>
    <name evidence="4" type="ORF">GMORB2_7826</name>
</gene>
<dbReference type="GO" id="GO:0005829">
    <property type="term" value="C:cytosol"/>
    <property type="evidence" value="ECO:0007669"/>
    <property type="project" value="TreeGrafter"/>
</dbReference>
<keyword evidence="1" id="KW-0560">Oxidoreductase</keyword>
<evidence type="ECO:0000313" key="4">
    <source>
        <dbReference type="EMBL" id="KAF4122233.1"/>
    </source>
</evidence>
<dbReference type="Proteomes" id="UP000749293">
    <property type="component" value="Unassembled WGS sequence"/>
</dbReference>
<keyword evidence="5" id="KW-1185">Reference proteome</keyword>
<reference evidence="4" key="1">
    <citation type="submission" date="2020-03" db="EMBL/GenBank/DDBJ databases">
        <title>Site-based positive gene gene selection in Geosmithia morbida across the United States reveals a broad range of putative effectors and factors for local host and environmental adapation.</title>
        <authorList>
            <person name="Onufrak A."/>
            <person name="Murdoch R.W."/>
            <person name="Gazis R."/>
            <person name="Huff M."/>
            <person name="Staton M."/>
            <person name="Klingeman W."/>
            <person name="Hadziabdic D."/>
        </authorList>
    </citation>
    <scope>NUCLEOTIDE SEQUENCE</scope>
    <source>
        <strain evidence="4">1262</strain>
    </source>
</reference>
<evidence type="ECO:0000259" key="3">
    <source>
        <dbReference type="Pfam" id="PF00248"/>
    </source>
</evidence>
<dbReference type="OrthoDB" id="5286008at2759"/>
<sequence>MASTIPPVSTVLPPLILGTATFNTQYHPDPTHMPYERIVRRALLDHKIVAFDTSPYYGPSEILLGDALESINAPRSSYLLITKAGRVAADTFDYSPASIRASVRRSLSRLHSPYLDLVYAHDVEFVTPAEVLEAVREFRRLRDEEGLLRYVGISGYPVEVLASLAEMILRETGEPLDAVLSYSHFCVQNTKLGEPALLQKFADAGVECLLNASLLSMGLLTTRGVDAGPMALWHPAPHELRRVCNELRYVAEADGERLEQVCIHWSMEHWAKIGGSFGTWAVPVRHRGQVAPQSTRLGISVIGVSTVSELDETWNTWCSVVEESATDAELRKREMISSMVAERMWPQLGEWKNFSWPSGLTQSRLGKGNSFDSQEPHHKSNGSTNLSKI</sequence>
<dbReference type="PANTHER" id="PTHR42686">
    <property type="entry name" value="GH17980P-RELATED"/>
    <property type="match status" value="1"/>
</dbReference>
<dbReference type="GO" id="GO:0070485">
    <property type="term" value="P:dehydro-D-arabinono-1,4-lactone biosynthetic process"/>
    <property type="evidence" value="ECO:0007669"/>
    <property type="project" value="TreeGrafter"/>
</dbReference>
<dbReference type="InterPro" id="IPR036812">
    <property type="entry name" value="NAD(P)_OxRdtase_dom_sf"/>
</dbReference>
<name>A0A9P4YV34_9HYPO</name>
<dbReference type="AlphaFoldDB" id="A0A9P4YV34"/>
<dbReference type="InterPro" id="IPR023210">
    <property type="entry name" value="NADP_OxRdtase_dom"/>
</dbReference>
<dbReference type="RefSeq" id="XP_035320885.1">
    <property type="nucleotide sequence ID" value="XM_035469791.1"/>
</dbReference>
<dbReference type="Pfam" id="PF00248">
    <property type="entry name" value="Aldo_ket_red"/>
    <property type="match status" value="1"/>
</dbReference>
<dbReference type="SUPFAM" id="SSF51430">
    <property type="entry name" value="NAD(P)-linked oxidoreductase"/>
    <property type="match status" value="1"/>
</dbReference>
<dbReference type="InterPro" id="IPR020471">
    <property type="entry name" value="AKR"/>
</dbReference>
<comment type="caution">
    <text evidence="4">The sequence shown here is derived from an EMBL/GenBank/DDBJ whole genome shotgun (WGS) entry which is preliminary data.</text>
</comment>
<evidence type="ECO:0000256" key="1">
    <source>
        <dbReference type="ARBA" id="ARBA00023002"/>
    </source>
</evidence>
<dbReference type="EMBL" id="JAANYQ010000010">
    <property type="protein sequence ID" value="KAF4122233.1"/>
    <property type="molecule type" value="Genomic_DNA"/>
</dbReference>
<protein>
    <submittedName>
        <fullName evidence="4">Aldo/keto reductase family</fullName>
    </submittedName>
</protein>
<evidence type="ECO:0000256" key="2">
    <source>
        <dbReference type="SAM" id="MobiDB-lite"/>
    </source>
</evidence>
<feature type="domain" description="NADP-dependent oxidoreductase" evidence="3">
    <location>
        <begin position="14"/>
        <end position="317"/>
    </location>
</feature>
<dbReference type="Gene3D" id="3.20.20.100">
    <property type="entry name" value="NADP-dependent oxidoreductase domain"/>
    <property type="match status" value="1"/>
</dbReference>
<organism evidence="4 5">
    <name type="scientific">Geosmithia morbida</name>
    <dbReference type="NCBI Taxonomy" id="1094350"/>
    <lineage>
        <taxon>Eukaryota</taxon>
        <taxon>Fungi</taxon>
        <taxon>Dikarya</taxon>
        <taxon>Ascomycota</taxon>
        <taxon>Pezizomycotina</taxon>
        <taxon>Sordariomycetes</taxon>
        <taxon>Hypocreomycetidae</taxon>
        <taxon>Hypocreales</taxon>
        <taxon>Bionectriaceae</taxon>
        <taxon>Geosmithia</taxon>
    </lineage>
</organism>
<feature type="region of interest" description="Disordered" evidence="2">
    <location>
        <begin position="365"/>
        <end position="389"/>
    </location>
</feature>
<dbReference type="GO" id="GO:0045290">
    <property type="term" value="F:D-arabinose 1-dehydrogenase [NAD(P)+] activity"/>
    <property type="evidence" value="ECO:0007669"/>
    <property type="project" value="TreeGrafter"/>
</dbReference>
<dbReference type="PANTHER" id="PTHR42686:SF1">
    <property type="entry name" value="GH17980P-RELATED"/>
    <property type="match status" value="1"/>
</dbReference>
<evidence type="ECO:0000313" key="5">
    <source>
        <dbReference type="Proteomes" id="UP000749293"/>
    </source>
</evidence>
<accession>A0A9P4YV34</accession>
<proteinExistence type="predicted"/>